<gene>
    <name evidence="7" type="ORF">GCM10007888_59700</name>
    <name evidence="6" type="ORF">MOX02_49060</name>
</gene>
<dbReference type="Proteomes" id="UP001156856">
    <property type="component" value="Unassembled WGS sequence"/>
</dbReference>
<evidence type="ECO:0000313" key="7">
    <source>
        <dbReference type="EMBL" id="GLS67586.1"/>
    </source>
</evidence>
<keyword evidence="3" id="KW-0238">DNA-binding</keyword>
<dbReference type="EMBL" id="BSPK01000114">
    <property type="protein sequence ID" value="GLS67586.1"/>
    <property type="molecule type" value="Genomic_DNA"/>
</dbReference>
<evidence type="ECO:0000256" key="2">
    <source>
        <dbReference type="ARBA" id="ARBA00022908"/>
    </source>
</evidence>
<comment type="similarity">
    <text evidence="1">Belongs to the 'phage' integrase family.</text>
</comment>
<dbReference type="Pfam" id="PF00589">
    <property type="entry name" value="Phage_integrase"/>
    <property type="match status" value="1"/>
</dbReference>
<dbReference type="PANTHER" id="PTHR30629">
    <property type="entry name" value="PROPHAGE INTEGRASE"/>
    <property type="match status" value="1"/>
</dbReference>
<accession>A0A512JA83</accession>
<dbReference type="InterPro" id="IPR002104">
    <property type="entry name" value="Integrase_catalytic"/>
</dbReference>
<feature type="domain" description="Tyr recombinase" evidence="5">
    <location>
        <begin position="158"/>
        <end position="334"/>
    </location>
</feature>
<keyword evidence="2" id="KW-0229">DNA integration</keyword>
<proteinExistence type="inferred from homology"/>
<organism evidence="6 8">
    <name type="scientific">Methylobacterium oxalidis</name>
    <dbReference type="NCBI Taxonomy" id="944322"/>
    <lineage>
        <taxon>Bacteria</taxon>
        <taxon>Pseudomonadati</taxon>
        <taxon>Pseudomonadota</taxon>
        <taxon>Alphaproteobacteria</taxon>
        <taxon>Hyphomicrobiales</taxon>
        <taxon>Methylobacteriaceae</taxon>
        <taxon>Methylobacterium</taxon>
    </lineage>
</organism>
<dbReference type="InterPro" id="IPR011010">
    <property type="entry name" value="DNA_brk_join_enz"/>
</dbReference>
<dbReference type="PANTHER" id="PTHR30629:SF2">
    <property type="entry name" value="PROPHAGE INTEGRASE INTS-RELATED"/>
    <property type="match status" value="1"/>
</dbReference>
<dbReference type="InterPro" id="IPR010998">
    <property type="entry name" value="Integrase_recombinase_N"/>
</dbReference>
<dbReference type="GO" id="GO:0015074">
    <property type="term" value="P:DNA integration"/>
    <property type="evidence" value="ECO:0007669"/>
    <property type="project" value="UniProtKB-KW"/>
</dbReference>
<reference evidence="9" key="2">
    <citation type="journal article" date="2019" name="Int. J. Syst. Evol. Microbiol.">
        <title>The Global Catalogue of Microorganisms (GCM) 10K type strain sequencing project: providing services to taxonomists for standard genome sequencing and annotation.</title>
        <authorList>
            <consortium name="The Broad Institute Genomics Platform"/>
            <consortium name="The Broad Institute Genome Sequencing Center for Infectious Disease"/>
            <person name="Wu L."/>
            <person name="Ma J."/>
        </authorList>
    </citation>
    <scope>NUCLEOTIDE SEQUENCE [LARGE SCALE GENOMIC DNA]</scope>
    <source>
        <strain evidence="9">NBRC 107715</strain>
    </source>
</reference>
<reference evidence="7" key="4">
    <citation type="submission" date="2023-01" db="EMBL/GenBank/DDBJ databases">
        <title>Draft genome sequence of Methylobacterium oxalidis strain NBRC 107715.</title>
        <authorList>
            <person name="Sun Q."/>
            <person name="Mori K."/>
        </authorList>
    </citation>
    <scope>NUCLEOTIDE SEQUENCE</scope>
    <source>
        <strain evidence="7">NBRC 107715</strain>
    </source>
</reference>
<evidence type="ECO:0000259" key="5">
    <source>
        <dbReference type="PROSITE" id="PS51898"/>
    </source>
</evidence>
<dbReference type="GO" id="GO:0006310">
    <property type="term" value="P:DNA recombination"/>
    <property type="evidence" value="ECO:0007669"/>
    <property type="project" value="UniProtKB-KW"/>
</dbReference>
<dbReference type="OrthoDB" id="8201432at2"/>
<evidence type="ECO:0000313" key="6">
    <source>
        <dbReference type="EMBL" id="GEP06868.1"/>
    </source>
</evidence>
<evidence type="ECO:0000256" key="3">
    <source>
        <dbReference type="ARBA" id="ARBA00023125"/>
    </source>
</evidence>
<dbReference type="PROSITE" id="PS51898">
    <property type="entry name" value="TYR_RECOMBINASE"/>
    <property type="match status" value="1"/>
</dbReference>
<keyword evidence="9" id="KW-1185">Reference proteome</keyword>
<dbReference type="InterPro" id="IPR050808">
    <property type="entry name" value="Phage_Integrase"/>
</dbReference>
<comment type="caution">
    <text evidence="6">The sequence shown here is derived from an EMBL/GenBank/DDBJ whole genome shotgun (WGS) entry which is preliminary data.</text>
</comment>
<dbReference type="GO" id="GO:0003677">
    <property type="term" value="F:DNA binding"/>
    <property type="evidence" value="ECO:0007669"/>
    <property type="project" value="UniProtKB-KW"/>
</dbReference>
<reference evidence="6 8" key="3">
    <citation type="submission" date="2019-07" db="EMBL/GenBank/DDBJ databases">
        <title>Whole genome shotgun sequence of Methylobacterium oxalidis NBRC 107715.</title>
        <authorList>
            <person name="Hosoyama A."/>
            <person name="Uohara A."/>
            <person name="Ohji S."/>
            <person name="Ichikawa N."/>
        </authorList>
    </citation>
    <scope>NUCLEOTIDE SEQUENCE [LARGE SCALE GENOMIC DNA]</scope>
    <source>
        <strain evidence="6 8">NBRC 107715</strain>
    </source>
</reference>
<dbReference type="EMBL" id="BJZU01000126">
    <property type="protein sequence ID" value="GEP06868.1"/>
    <property type="molecule type" value="Genomic_DNA"/>
</dbReference>
<name>A0A512JA83_9HYPH</name>
<sequence>MRVKLKGINTVRYPAANGTTQTYYYHRATGKRLRGEPGTAEFAASFEEAGRAAAQERSAGTVSWLIRQYCDSQQWKKLAESTRTIGALNLKACEAKWGTTPLKHVENPKSRAIFLRWHDGLAETQPRAADNKLAALARVFSWGHDRGHLSHNPIATFERAYGSSRAELIWLPEHVAAFEAVASLEIELALLLALHTGQRQGDLLRLPWSAYDGQAITMRQGKGGRRVWIPGTVALRQALDSAPRRATTILTKADGSSWTKSAFHHAWKAVFERAKITDDLHFHDLRGTAVTMLSEAGCTPQEIATITGHTLASVNKILEVYLARTKALAQSAIVKLDAHRRNARGSS</sequence>
<evidence type="ECO:0000313" key="9">
    <source>
        <dbReference type="Proteomes" id="UP001156856"/>
    </source>
</evidence>
<keyword evidence="4" id="KW-0233">DNA recombination</keyword>
<evidence type="ECO:0000313" key="8">
    <source>
        <dbReference type="Proteomes" id="UP000321960"/>
    </source>
</evidence>
<evidence type="ECO:0000256" key="1">
    <source>
        <dbReference type="ARBA" id="ARBA00008857"/>
    </source>
</evidence>
<protein>
    <submittedName>
        <fullName evidence="6">Integrase</fullName>
    </submittedName>
</protein>
<dbReference type="RefSeq" id="WP_147028371.1">
    <property type="nucleotide sequence ID" value="NZ_BJZU01000126.1"/>
</dbReference>
<dbReference type="Gene3D" id="1.10.150.130">
    <property type="match status" value="1"/>
</dbReference>
<reference evidence="7" key="1">
    <citation type="journal article" date="2014" name="Int. J. Syst. Evol. Microbiol.">
        <title>Complete genome of a new Firmicutes species belonging to the dominant human colonic microbiota ('Ruminococcus bicirculans') reveals two chromosomes and a selective capacity to utilize plant glucans.</title>
        <authorList>
            <consortium name="NISC Comparative Sequencing Program"/>
            <person name="Wegmann U."/>
            <person name="Louis P."/>
            <person name="Goesmann A."/>
            <person name="Henrissat B."/>
            <person name="Duncan S.H."/>
            <person name="Flint H.J."/>
        </authorList>
    </citation>
    <scope>NUCLEOTIDE SEQUENCE</scope>
    <source>
        <strain evidence="7">NBRC 107715</strain>
    </source>
</reference>
<dbReference type="Gene3D" id="1.10.443.10">
    <property type="entry name" value="Intergrase catalytic core"/>
    <property type="match status" value="1"/>
</dbReference>
<dbReference type="SUPFAM" id="SSF56349">
    <property type="entry name" value="DNA breaking-rejoining enzymes"/>
    <property type="match status" value="1"/>
</dbReference>
<evidence type="ECO:0000256" key="4">
    <source>
        <dbReference type="ARBA" id="ARBA00023172"/>
    </source>
</evidence>
<dbReference type="Proteomes" id="UP000321960">
    <property type="component" value="Unassembled WGS sequence"/>
</dbReference>
<dbReference type="InterPro" id="IPR013762">
    <property type="entry name" value="Integrase-like_cat_sf"/>
</dbReference>
<dbReference type="AlphaFoldDB" id="A0A512JA83"/>